<comment type="caution">
    <text evidence="1">The sequence shown here is derived from an EMBL/GenBank/DDBJ whole genome shotgun (WGS) entry which is preliminary data.</text>
</comment>
<dbReference type="SUPFAM" id="SSF56935">
    <property type="entry name" value="Porins"/>
    <property type="match status" value="1"/>
</dbReference>
<organism evidence="1">
    <name type="scientific">human gut metagenome</name>
    <dbReference type="NCBI Taxonomy" id="408170"/>
    <lineage>
        <taxon>unclassified sequences</taxon>
        <taxon>metagenomes</taxon>
        <taxon>organismal metagenomes</taxon>
    </lineage>
</organism>
<evidence type="ECO:0008006" key="2">
    <source>
        <dbReference type="Google" id="ProtNLM"/>
    </source>
</evidence>
<reference evidence="1" key="1">
    <citation type="journal article" date="2013" name="Environ. Microbiol.">
        <title>Microbiota from the distal guts of lean and obese adolescents exhibit partial functional redundancy besides clear differences in community structure.</title>
        <authorList>
            <person name="Ferrer M."/>
            <person name="Ruiz A."/>
            <person name="Lanza F."/>
            <person name="Haange S.B."/>
            <person name="Oberbach A."/>
            <person name="Till H."/>
            <person name="Bargiela R."/>
            <person name="Campoy C."/>
            <person name="Segura M.T."/>
            <person name="Richter M."/>
            <person name="von Bergen M."/>
            <person name="Seifert J."/>
            <person name="Suarez A."/>
        </authorList>
    </citation>
    <scope>NUCLEOTIDE SEQUENCE</scope>
</reference>
<name>K1SYR6_9ZZZZ</name>
<feature type="non-terminal residue" evidence="1">
    <location>
        <position position="1"/>
    </location>
</feature>
<accession>K1SYR6</accession>
<evidence type="ECO:0000313" key="1">
    <source>
        <dbReference type="EMBL" id="EKC65782.1"/>
    </source>
</evidence>
<protein>
    <recommendedName>
        <fullName evidence="2">TonB-dependent receptor</fullName>
    </recommendedName>
</protein>
<dbReference type="AlphaFoldDB" id="K1SYR6"/>
<proteinExistence type="predicted"/>
<feature type="non-terminal residue" evidence="1">
    <location>
        <position position="175"/>
    </location>
</feature>
<sequence>ANGQEPGDIKVQDVDGNGVITTDDRIIYSQRPDVTFGFNNTFNYKGFDLSVFLYARLGQWIAYDYNTTYRINALENGGNVDYWTPENPTNAFPRPNKSKSYTQVTYYSTLKYEDGSFFKIRDITLGYTFKPELLKHLNLSRLRVYATAKNFFTFSKIDNYDPEQGGSISFPMTKQ</sequence>
<gene>
    <name evidence="1" type="ORF">LEA_10143</name>
</gene>
<dbReference type="EMBL" id="AJWY01006818">
    <property type="protein sequence ID" value="EKC65782.1"/>
    <property type="molecule type" value="Genomic_DNA"/>
</dbReference>